<keyword evidence="5" id="KW-0862">Zinc</keyword>
<feature type="domain" description="Nanos-type" evidence="9">
    <location>
        <begin position="116"/>
        <end position="161"/>
    </location>
</feature>
<comment type="similarity">
    <text evidence="8">Belongs to the nanos family.</text>
</comment>
<evidence type="ECO:0000256" key="1">
    <source>
        <dbReference type="ARBA" id="ARBA00004496"/>
    </source>
</evidence>
<dbReference type="InterPro" id="IPR038129">
    <property type="entry name" value="Nanos_sf"/>
</dbReference>
<dbReference type="EMBL" id="UFQT01000196">
    <property type="protein sequence ID" value="SSX21538.1"/>
    <property type="molecule type" value="Genomic_DNA"/>
</dbReference>
<dbReference type="GO" id="GO:0005737">
    <property type="term" value="C:cytoplasm"/>
    <property type="evidence" value="ECO:0007669"/>
    <property type="project" value="UniProtKB-SubCell"/>
</dbReference>
<keyword evidence="4 8" id="KW-0863">Zinc-finger</keyword>
<evidence type="ECO:0000259" key="9">
    <source>
        <dbReference type="PROSITE" id="PS51522"/>
    </source>
</evidence>
<keyword evidence="3" id="KW-0479">Metal-binding</keyword>
<keyword evidence="7 8" id="KW-0694">RNA-binding</keyword>
<dbReference type="InterPro" id="IPR008705">
    <property type="entry name" value="Nanos/Xcar2"/>
</dbReference>
<dbReference type="PANTHER" id="PTHR12887">
    <property type="entry name" value="NANOS PROTEIN"/>
    <property type="match status" value="1"/>
</dbReference>
<evidence type="ECO:0000256" key="8">
    <source>
        <dbReference type="PROSITE-ProRule" id="PRU00855"/>
    </source>
</evidence>
<evidence type="ECO:0000256" key="5">
    <source>
        <dbReference type="ARBA" id="ARBA00022833"/>
    </source>
</evidence>
<evidence type="ECO:0000256" key="6">
    <source>
        <dbReference type="ARBA" id="ARBA00022845"/>
    </source>
</evidence>
<evidence type="ECO:0000256" key="4">
    <source>
        <dbReference type="ARBA" id="ARBA00022771"/>
    </source>
</evidence>
<dbReference type="AlphaFoldDB" id="A0A336M675"/>
<accession>A0A336M675</accession>
<keyword evidence="2" id="KW-0963">Cytoplasm</keyword>
<dbReference type="PROSITE" id="PS51522">
    <property type="entry name" value="ZF_NANOS"/>
    <property type="match status" value="1"/>
</dbReference>
<dbReference type="GO" id="GO:0003723">
    <property type="term" value="F:RNA binding"/>
    <property type="evidence" value="ECO:0007669"/>
    <property type="project" value="UniProtKB-UniRule"/>
</dbReference>
<evidence type="ECO:0000313" key="10">
    <source>
        <dbReference type="EMBL" id="SSX21538.1"/>
    </source>
</evidence>
<dbReference type="Gene3D" id="4.10.60.30">
    <property type="entry name" value="Nanos, RNA-binding domain"/>
    <property type="match status" value="1"/>
</dbReference>
<proteinExistence type="inferred from homology"/>
<keyword evidence="6 8" id="KW-0810">Translation regulation</keyword>
<dbReference type="Pfam" id="PF05741">
    <property type="entry name" value="zf-nanos"/>
    <property type="match status" value="1"/>
</dbReference>
<gene>
    <name evidence="10" type="primary">CSON004738</name>
</gene>
<reference evidence="10" key="1">
    <citation type="submission" date="2018-07" db="EMBL/GenBank/DDBJ databases">
        <authorList>
            <person name="Quirk P.G."/>
            <person name="Krulwich T.A."/>
        </authorList>
    </citation>
    <scope>NUCLEOTIDE SEQUENCE</scope>
</reference>
<evidence type="ECO:0000256" key="3">
    <source>
        <dbReference type="ARBA" id="ARBA00022723"/>
    </source>
</evidence>
<comment type="subcellular location">
    <subcellularLocation>
        <location evidence="1">Cytoplasm</location>
    </subcellularLocation>
</comment>
<evidence type="ECO:0000256" key="7">
    <source>
        <dbReference type="ARBA" id="ARBA00022884"/>
    </source>
</evidence>
<protein>
    <submittedName>
        <fullName evidence="10">CSON004738 protein</fullName>
    </submittedName>
</protein>
<dbReference type="VEuPathDB" id="VectorBase:CSON004738"/>
<dbReference type="GO" id="GO:0008270">
    <property type="term" value="F:zinc ion binding"/>
    <property type="evidence" value="ECO:0007669"/>
    <property type="project" value="UniProtKB-KW"/>
</dbReference>
<dbReference type="InterPro" id="IPR024161">
    <property type="entry name" value="Znf_nanos-typ"/>
</dbReference>
<organism evidence="10">
    <name type="scientific">Culicoides sonorensis</name>
    <name type="common">Biting midge</name>
    <dbReference type="NCBI Taxonomy" id="179676"/>
    <lineage>
        <taxon>Eukaryota</taxon>
        <taxon>Metazoa</taxon>
        <taxon>Ecdysozoa</taxon>
        <taxon>Arthropoda</taxon>
        <taxon>Hexapoda</taxon>
        <taxon>Insecta</taxon>
        <taxon>Pterygota</taxon>
        <taxon>Neoptera</taxon>
        <taxon>Endopterygota</taxon>
        <taxon>Diptera</taxon>
        <taxon>Nematocera</taxon>
        <taxon>Chironomoidea</taxon>
        <taxon>Ceratopogonidae</taxon>
        <taxon>Ceratopogoninae</taxon>
        <taxon>Culicoides</taxon>
        <taxon>Monoculicoides</taxon>
    </lineage>
</organism>
<sequence length="189" mass="21197">MPFDTPKKWDSFFGPDPLAGRVNTLGEVPYKRGIFMGPISNQNYMHSFEEVKALAAKLSKQDLHENNNLRSDEVLNGSPVKLSKKRSMDLEELGNEPKTTFAAVVASNSTGKLQQYCTFCKGNREDHAVYSSHTTNNCLILQNYVCRICGLKGHTLSHCKMNAIGGSVVTTMRRADEISRFYDINFPKQ</sequence>
<name>A0A336M675_CULSO</name>
<evidence type="ECO:0000256" key="2">
    <source>
        <dbReference type="ARBA" id="ARBA00022490"/>
    </source>
</evidence>
<dbReference type="GO" id="GO:0006417">
    <property type="term" value="P:regulation of translation"/>
    <property type="evidence" value="ECO:0007669"/>
    <property type="project" value="UniProtKB-UniRule"/>
</dbReference>